<evidence type="ECO:0000259" key="1">
    <source>
        <dbReference type="Pfam" id="PF05504"/>
    </source>
</evidence>
<dbReference type="Pfam" id="PF05504">
    <property type="entry name" value="Spore_GerAC"/>
    <property type="match status" value="1"/>
</dbReference>
<protein>
    <recommendedName>
        <fullName evidence="1">Spore germination GerAC-like C-terminal domain-containing protein</fullName>
    </recommendedName>
</protein>
<sequence length="219" mass="24712">MLTSPTRSAIVPYIFVSNPINPKKDTLEATQASKQESVIKTEGFAVFKQDKVIGYLNSEEARAVLWVTDEIDKTVIVVPYQGEDHSIEIINSKTKIKTTLIHGKPEVNLEIKIDANVGSVLGPIDLTKQSVIKDLEKATNATVKKNIEHVLKKVQKSYKVDIFGFGEAFERQHSKEWKTLKKDWEKEFVDLTVHVKVNTTIGEIGMKNKSFQIEMKGNK</sequence>
<dbReference type="GO" id="GO:0016020">
    <property type="term" value="C:membrane"/>
    <property type="evidence" value="ECO:0007669"/>
    <property type="project" value="InterPro"/>
</dbReference>
<dbReference type="InterPro" id="IPR038501">
    <property type="entry name" value="Spore_GerAC_C_sf"/>
</dbReference>
<gene>
    <name evidence="2" type="ORF">U473_01210</name>
</gene>
<accession>A0A135L1D8</accession>
<dbReference type="GO" id="GO:0009847">
    <property type="term" value="P:spore germination"/>
    <property type="evidence" value="ECO:0007669"/>
    <property type="project" value="InterPro"/>
</dbReference>
<proteinExistence type="predicted"/>
<reference evidence="2 3" key="1">
    <citation type="submission" date="2016-02" db="EMBL/GenBank/DDBJ databases">
        <title>Draft Genome for Tepidibacillus decaturensis nov. sp. Strain Z9, an Anaerobic, Moderately Thermophilic and Heterotrophic Bacterium from Deep Subsurface of the Illinois Basin, USA.</title>
        <authorList>
            <person name="Dong Y."/>
            <person name="Chang J.Y."/>
            <person name="Sanford R."/>
            <person name="Fouke B.W."/>
        </authorList>
    </citation>
    <scope>NUCLEOTIDE SEQUENCE [LARGE SCALE GENOMIC DNA]</scope>
    <source>
        <strain evidence="2 3">Z9</strain>
    </source>
</reference>
<dbReference type="InterPro" id="IPR008844">
    <property type="entry name" value="Spore_GerAC-like"/>
</dbReference>
<dbReference type="STRING" id="1413211.U473_01210"/>
<dbReference type="Gene3D" id="3.30.300.210">
    <property type="entry name" value="Nutrient germinant receptor protein C, domain 3"/>
    <property type="match status" value="1"/>
</dbReference>
<dbReference type="PANTHER" id="PTHR35789:SF1">
    <property type="entry name" value="SPORE GERMINATION PROTEIN B3"/>
    <property type="match status" value="1"/>
</dbReference>
<dbReference type="PANTHER" id="PTHR35789">
    <property type="entry name" value="SPORE GERMINATION PROTEIN B3"/>
    <property type="match status" value="1"/>
</dbReference>
<dbReference type="EMBL" id="LSKU01000001">
    <property type="protein sequence ID" value="KXG42802.1"/>
    <property type="molecule type" value="Genomic_DNA"/>
</dbReference>
<dbReference type="AlphaFoldDB" id="A0A135L1D8"/>
<dbReference type="InterPro" id="IPR046953">
    <property type="entry name" value="Spore_GerAC-like_C"/>
</dbReference>
<evidence type="ECO:0000313" key="2">
    <source>
        <dbReference type="EMBL" id="KXG42802.1"/>
    </source>
</evidence>
<feature type="domain" description="Spore germination GerAC-like C-terminal" evidence="1">
    <location>
        <begin position="42"/>
        <end position="205"/>
    </location>
</feature>
<keyword evidence="3" id="KW-1185">Reference proteome</keyword>
<dbReference type="Proteomes" id="UP000070352">
    <property type="component" value="Unassembled WGS sequence"/>
</dbReference>
<organism evidence="2 3">
    <name type="scientific">Tepidibacillus decaturensis</name>
    <dbReference type="NCBI Taxonomy" id="1413211"/>
    <lineage>
        <taxon>Bacteria</taxon>
        <taxon>Bacillati</taxon>
        <taxon>Bacillota</taxon>
        <taxon>Bacilli</taxon>
        <taxon>Bacillales</taxon>
        <taxon>Bacillaceae</taxon>
        <taxon>Tepidibacillus</taxon>
    </lineage>
</organism>
<name>A0A135L1D8_9BACI</name>
<evidence type="ECO:0000313" key="3">
    <source>
        <dbReference type="Proteomes" id="UP000070352"/>
    </source>
</evidence>
<comment type="caution">
    <text evidence="2">The sequence shown here is derived from an EMBL/GenBank/DDBJ whole genome shotgun (WGS) entry which is preliminary data.</text>
</comment>